<keyword evidence="8" id="KW-0764">Sulfate transport</keyword>
<evidence type="ECO:0000256" key="2">
    <source>
        <dbReference type="ARBA" id="ARBA00022448"/>
    </source>
</evidence>
<dbReference type="Proteomes" id="UP001431449">
    <property type="component" value="Unassembled WGS sequence"/>
</dbReference>
<dbReference type="PANTHER" id="PTHR37468:SF1">
    <property type="entry name" value="SULFATE TRANSPORTER CYSZ"/>
    <property type="match status" value="1"/>
</dbReference>
<dbReference type="EMBL" id="JALNMH010000006">
    <property type="protein sequence ID" value="MCK7593810.1"/>
    <property type="molecule type" value="Genomic_DNA"/>
</dbReference>
<evidence type="ECO:0000256" key="9">
    <source>
        <dbReference type="ARBA" id="ARBA00023136"/>
    </source>
</evidence>
<keyword evidence="9 11" id="KW-0472">Membrane</keyword>
<keyword evidence="3" id="KW-1003">Cell membrane</keyword>
<protein>
    <submittedName>
        <fullName evidence="12">Sulfate transporter CysZ</fullName>
    </submittedName>
</protein>
<evidence type="ECO:0000256" key="7">
    <source>
        <dbReference type="ARBA" id="ARBA00022989"/>
    </source>
</evidence>
<evidence type="ECO:0000256" key="10">
    <source>
        <dbReference type="ARBA" id="ARBA00023192"/>
    </source>
</evidence>
<feature type="transmembrane region" description="Helical" evidence="11">
    <location>
        <begin position="12"/>
        <end position="31"/>
    </location>
</feature>
<feature type="transmembrane region" description="Helical" evidence="11">
    <location>
        <begin position="51"/>
        <end position="76"/>
    </location>
</feature>
<feature type="transmembrane region" description="Helical" evidence="11">
    <location>
        <begin position="184"/>
        <end position="214"/>
    </location>
</feature>
<evidence type="ECO:0000256" key="1">
    <source>
        <dbReference type="ARBA" id="ARBA00004141"/>
    </source>
</evidence>
<organism evidence="12 13">
    <name type="scientific">Pseudomarimonas salicorniae</name>
    <dbReference type="NCBI Taxonomy" id="2933270"/>
    <lineage>
        <taxon>Bacteria</taxon>
        <taxon>Pseudomonadati</taxon>
        <taxon>Pseudomonadota</taxon>
        <taxon>Gammaproteobacteria</taxon>
        <taxon>Lysobacterales</taxon>
        <taxon>Lysobacteraceae</taxon>
        <taxon>Pseudomarimonas</taxon>
    </lineage>
</organism>
<evidence type="ECO:0000256" key="6">
    <source>
        <dbReference type="ARBA" id="ARBA00022692"/>
    </source>
</evidence>
<keyword evidence="6 11" id="KW-0812">Transmembrane</keyword>
<feature type="transmembrane region" description="Helical" evidence="11">
    <location>
        <begin position="117"/>
        <end position="137"/>
    </location>
</feature>
<dbReference type="InterPro" id="IPR059112">
    <property type="entry name" value="CysZ/EI24"/>
</dbReference>
<accession>A0ABT0GH12</accession>
<comment type="caution">
    <text evidence="12">The sequence shown here is derived from an EMBL/GenBank/DDBJ whole genome shotgun (WGS) entry which is preliminary data.</text>
</comment>
<dbReference type="Pfam" id="PF07264">
    <property type="entry name" value="EI24"/>
    <property type="match status" value="1"/>
</dbReference>
<evidence type="ECO:0000256" key="5">
    <source>
        <dbReference type="ARBA" id="ARBA00022605"/>
    </source>
</evidence>
<keyword evidence="13" id="KW-1185">Reference proteome</keyword>
<evidence type="ECO:0000256" key="3">
    <source>
        <dbReference type="ARBA" id="ARBA00022475"/>
    </source>
</evidence>
<reference evidence="12" key="1">
    <citation type="submission" date="2022-04" db="EMBL/GenBank/DDBJ databases">
        <title>Lysobacter sp. CAU 1642 isolated from sea sand.</title>
        <authorList>
            <person name="Kim W."/>
        </authorList>
    </citation>
    <scope>NUCLEOTIDE SEQUENCE</scope>
    <source>
        <strain evidence="12">CAU 1642</strain>
    </source>
</reference>
<keyword evidence="7 11" id="KW-1133">Transmembrane helix</keyword>
<evidence type="ECO:0000256" key="4">
    <source>
        <dbReference type="ARBA" id="ARBA00022519"/>
    </source>
</evidence>
<dbReference type="NCBIfam" id="NF003433">
    <property type="entry name" value="PRK04949.1"/>
    <property type="match status" value="1"/>
</dbReference>
<evidence type="ECO:0000256" key="8">
    <source>
        <dbReference type="ARBA" id="ARBA00023032"/>
    </source>
</evidence>
<evidence type="ECO:0000313" key="13">
    <source>
        <dbReference type="Proteomes" id="UP001431449"/>
    </source>
</evidence>
<keyword evidence="4" id="KW-0997">Cell inner membrane</keyword>
<evidence type="ECO:0000313" key="12">
    <source>
        <dbReference type="EMBL" id="MCK7593810.1"/>
    </source>
</evidence>
<name>A0ABT0GH12_9GAMM</name>
<gene>
    <name evidence="12" type="primary">cysZ</name>
    <name evidence="12" type="ORF">M0G41_09015</name>
</gene>
<comment type="subcellular location">
    <subcellularLocation>
        <location evidence="1">Membrane</location>
        <topology evidence="1">Multi-pass membrane protein</topology>
    </subcellularLocation>
</comment>
<dbReference type="PANTHER" id="PTHR37468">
    <property type="entry name" value="SULFATE TRANSPORTER CYSZ"/>
    <property type="match status" value="1"/>
</dbReference>
<evidence type="ECO:0000256" key="11">
    <source>
        <dbReference type="SAM" id="Phobius"/>
    </source>
</evidence>
<dbReference type="InterPro" id="IPR050480">
    <property type="entry name" value="CysZ-like"/>
</dbReference>
<keyword evidence="2" id="KW-0813">Transport</keyword>
<sequence>MLGQPGLRRFVLLPALGNIVLFALAAGVALWGLESALDAWLPDQASWLRWLLFPVLILALLVGTLFAFTVLANLLLGPFLGLLAAKVNERLGGPAPPPGAGFLPDLARDTGLELRRLGYILLCTAGVLLLGLVPVVNLVAAPLGLLLTAWLLAMEHAAHALGLRRMSLSEQLGFLRLNRLGVMGFGFASMGVLLVPLLNLVLLPAAVCGMTLFVHERLPRTPDPE</sequence>
<keyword evidence="10" id="KW-0198">Cysteine biosynthesis</keyword>
<keyword evidence="5" id="KW-0028">Amino-acid biosynthesis</keyword>
<proteinExistence type="predicted"/>